<reference evidence="6 7" key="1">
    <citation type="submission" date="2021-05" db="EMBL/GenBank/DDBJ databases">
        <title>Draft Whole Genome Sequencing Of Biosensor Chromobacterium violaceum Strain CV026 Reveals A Regulatory RNA In Chromobacterium violaceum Phenotype Regulatory Network.</title>
        <authorList>
            <person name="Hong K.W."/>
            <person name="Chan K.G."/>
            <person name="Chang C.-Y."/>
        </authorList>
    </citation>
    <scope>NUCLEOTIDE SEQUENCE [LARGE SCALE GENOMIC DNA]</scope>
    <source>
        <strain evidence="6 7">ATCC 31532</strain>
    </source>
</reference>
<comment type="caution">
    <text evidence="6">The sequence shown here is derived from an EMBL/GenBank/DDBJ whole genome shotgun (WGS) entry which is preliminary data.</text>
</comment>
<feature type="domain" description="HTH lysR-type" evidence="5">
    <location>
        <begin position="12"/>
        <end position="69"/>
    </location>
</feature>
<dbReference type="SUPFAM" id="SSF53850">
    <property type="entry name" value="Periplasmic binding protein-like II"/>
    <property type="match status" value="1"/>
</dbReference>
<dbReference type="PANTHER" id="PTHR30118:SF15">
    <property type="entry name" value="TRANSCRIPTIONAL REGULATORY PROTEIN"/>
    <property type="match status" value="1"/>
</dbReference>
<evidence type="ECO:0000259" key="5">
    <source>
        <dbReference type="PROSITE" id="PS50931"/>
    </source>
</evidence>
<dbReference type="PANTHER" id="PTHR30118">
    <property type="entry name" value="HTH-TYPE TRANSCRIPTIONAL REGULATOR LEUO-RELATED"/>
    <property type="match status" value="1"/>
</dbReference>
<proteinExistence type="inferred from homology"/>
<dbReference type="Pfam" id="PF00126">
    <property type="entry name" value="HTH_1"/>
    <property type="match status" value="1"/>
</dbReference>
<dbReference type="Pfam" id="PF03466">
    <property type="entry name" value="LysR_substrate"/>
    <property type="match status" value="1"/>
</dbReference>
<dbReference type="CDD" id="cd08417">
    <property type="entry name" value="PBP2_Nitroaromatics_like"/>
    <property type="match status" value="1"/>
</dbReference>
<dbReference type="InterPro" id="IPR050389">
    <property type="entry name" value="LysR-type_TF"/>
</dbReference>
<dbReference type="Gene3D" id="3.40.190.10">
    <property type="entry name" value="Periplasmic binding protein-like II"/>
    <property type="match status" value="2"/>
</dbReference>
<evidence type="ECO:0000313" key="6">
    <source>
        <dbReference type="EMBL" id="MBW8287663.1"/>
    </source>
</evidence>
<dbReference type="Gene3D" id="1.10.10.10">
    <property type="entry name" value="Winged helix-like DNA-binding domain superfamily/Winged helix DNA-binding domain"/>
    <property type="match status" value="1"/>
</dbReference>
<keyword evidence="4" id="KW-0804">Transcription</keyword>
<comment type="similarity">
    <text evidence="1">Belongs to the LysR transcriptional regulatory family.</text>
</comment>
<dbReference type="InterPro" id="IPR000847">
    <property type="entry name" value="LysR_HTH_N"/>
</dbReference>
<dbReference type="InterPro" id="IPR005119">
    <property type="entry name" value="LysR_subst-bd"/>
</dbReference>
<evidence type="ECO:0000256" key="3">
    <source>
        <dbReference type="ARBA" id="ARBA00023125"/>
    </source>
</evidence>
<dbReference type="InterPro" id="IPR036388">
    <property type="entry name" value="WH-like_DNA-bd_sf"/>
</dbReference>
<dbReference type="InterPro" id="IPR036390">
    <property type="entry name" value="WH_DNA-bd_sf"/>
</dbReference>
<dbReference type="GeneID" id="89687322"/>
<dbReference type="SUPFAM" id="SSF46785">
    <property type="entry name" value="Winged helix' DNA-binding domain"/>
    <property type="match status" value="1"/>
</dbReference>
<evidence type="ECO:0000256" key="4">
    <source>
        <dbReference type="ARBA" id="ARBA00023163"/>
    </source>
</evidence>
<sequence>MNNIDAVQLRKLDLNSLVALHALLSTRSVSQSAERLCLGQPAVSHILKRLRALTGDELLCRHGRRMELTPLAEALLPPLEAWLEQGQRLLRPQVFDPAALRAEYRLAMPDLLEAALLPALIVALQGQAPGLSLQVVAMPAGEVEDALERRRIDGAIGYFPHASARLGRQALFVSRFVCFYHAAQIRMPQTLRAEDLARPPHIHTSYAGDSASLVDDYLSGQGLKRRVIASTASLLAIPAVLAQLPAVAVLPDLIAGVLRRGDNGLAAQRLADAELQIGIEHLWHPRRNADPLQNFFNALVRDQSARLAERWQQSFGDIF</sequence>
<accession>A0ABS7FC56</accession>
<gene>
    <name evidence="6" type="ORF">KIF53_08475</name>
</gene>
<name>A0ABS7FC56_9NEIS</name>
<evidence type="ECO:0000313" key="7">
    <source>
        <dbReference type="Proteomes" id="UP000711178"/>
    </source>
</evidence>
<keyword evidence="3" id="KW-0238">DNA-binding</keyword>
<dbReference type="RefSeq" id="WP_052258409.1">
    <property type="nucleotide sequence ID" value="NZ_CP142381.1"/>
</dbReference>
<evidence type="ECO:0000256" key="2">
    <source>
        <dbReference type="ARBA" id="ARBA00023015"/>
    </source>
</evidence>
<protein>
    <submittedName>
        <fullName evidence="6">LysR family transcriptional regulator</fullName>
    </submittedName>
</protein>
<evidence type="ECO:0000256" key="1">
    <source>
        <dbReference type="ARBA" id="ARBA00009437"/>
    </source>
</evidence>
<dbReference type="InterPro" id="IPR037402">
    <property type="entry name" value="YidZ_PBP2"/>
</dbReference>
<organism evidence="6 7">
    <name type="scientific">Chromobacterium subtsugae</name>
    <dbReference type="NCBI Taxonomy" id="251747"/>
    <lineage>
        <taxon>Bacteria</taxon>
        <taxon>Pseudomonadati</taxon>
        <taxon>Pseudomonadota</taxon>
        <taxon>Betaproteobacteria</taxon>
        <taxon>Neisseriales</taxon>
        <taxon>Chromobacteriaceae</taxon>
        <taxon>Chromobacterium</taxon>
    </lineage>
</organism>
<dbReference type="Proteomes" id="UP000711178">
    <property type="component" value="Unassembled WGS sequence"/>
</dbReference>
<keyword evidence="2" id="KW-0805">Transcription regulation</keyword>
<keyword evidence="7" id="KW-1185">Reference proteome</keyword>
<dbReference type="PROSITE" id="PS50931">
    <property type="entry name" value="HTH_LYSR"/>
    <property type="match status" value="1"/>
</dbReference>
<dbReference type="EMBL" id="JAHDTB010000006">
    <property type="protein sequence ID" value="MBW8287663.1"/>
    <property type="molecule type" value="Genomic_DNA"/>
</dbReference>